<sequence length="105" mass="11562">QKLLYILTPPLSLCNSSSVLCFPVHTPGSRSRLPPLLWKAFPPHDLIRVHPLLRPGLSTTHSSSTQAPLPRVGTIQSVFSSSESRWGPALGHESPSEMVWLRAVF</sequence>
<reference evidence="1" key="1">
    <citation type="submission" date="2025-08" db="UniProtKB">
        <authorList>
            <consortium name="Ensembl"/>
        </authorList>
    </citation>
    <scope>IDENTIFICATION</scope>
</reference>
<dbReference type="GeneTree" id="ENSGT01030000238762"/>
<keyword evidence="2" id="KW-1185">Reference proteome</keyword>
<evidence type="ECO:0000313" key="1">
    <source>
        <dbReference type="Ensembl" id="ENSMMSP00000020909.1"/>
    </source>
</evidence>
<proteinExistence type="predicted"/>
<protein>
    <submittedName>
        <fullName evidence="1">Uncharacterized protein</fullName>
    </submittedName>
</protein>
<dbReference type="Proteomes" id="UP000694544">
    <property type="component" value="Unplaced"/>
</dbReference>
<dbReference type="AlphaFoldDB" id="A0A8C6DTC0"/>
<evidence type="ECO:0000313" key="2">
    <source>
        <dbReference type="Proteomes" id="UP000694544"/>
    </source>
</evidence>
<reference evidence="1" key="2">
    <citation type="submission" date="2025-09" db="UniProtKB">
        <authorList>
            <consortium name="Ensembl"/>
        </authorList>
    </citation>
    <scope>IDENTIFICATION</scope>
</reference>
<organism evidence="1 2">
    <name type="scientific">Moschus moschiferus</name>
    <name type="common">Siberian musk deer</name>
    <name type="synonym">Moschus sibiricus</name>
    <dbReference type="NCBI Taxonomy" id="68415"/>
    <lineage>
        <taxon>Eukaryota</taxon>
        <taxon>Metazoa</taxon>
        <taxon>Chordata</taxon>
        <taxon>Craniata</taxon>
        <taxon>Vertebrata</taxon>
        <taxon>Euteleostomi</taxon>
        <taxon>Mammalia</taxon>
        <taxon>Eutheria</taxon>
        <taxon>Laurasiatheria</taxon>
        <taxon>Artiodactyla</taxon>
        <taxon>Ruminantia</taxon>
        <taxon>Pecora</taxon>
        <taxon>Moschidae</taxon>
        <taxon>Moschus</taxon>
    </lineage>
</organism>
<dbReference type="Ensembl" id="ENSMMST00000023074.1">
    <property type="protein sequence ID" value="ENSMMSP00000020909.1"/>
    <property type="gene ID" value="ENSMMSG00000015700.1"/>
</dbReference>
<accession>A0A8C6DTC0</accession>
<name>A0A8C6DTC0_MOSMO</name>